<evidence type="ECO:0000313" key="8">
    <source>
        <dbReference type="EMBL" id="SLN47747.1"/>
    </source>
</evidence>
<dbReference type="PROSITE" id="PS01039">
    <property type="entry name" value="SBP_BACTERIAL_3"/>
    <property type="match status" value="1"/>
</dbReference>
<dbReference type="Proteomes" id="UP000193900">
    <property type="component" value="Unassembled WGS sequence"/>
</dbReference>
<dbReference type="Pfam" id="PF00497">
    <property type="entry name" value="SBP_bac_3"/>
    <property type="match status" value="1"/>
</dbReference>
<feature type="signal peptide" evidence="5">
    <location>
        <begin position="1"/>
        <end position="20"/>
    </location>
</feature>
<proteinExistence type="inferred from homology"/>
<evidence type="ECO:0000256" key="5">
    <source>
        <dbReference type="SAM" id="SignalP"/>
    </source>
</evidence>
<evidence type="ECO:0000313" key="9">
    <source>
        <dbReference type="Proteomes" id="UP000193900"/>
    </source>
</evidence>
<dbReference type="GO" id="GO:0016020">
    <property type="term" value="C:membrane"/>
    <property type="evidence" value="ECO:0007669"/>
    <property type="project" value="InterPro"/>
</dbReference>
<dbReference type="RefSeq" id="WP_085878872.1">
    <property type="nucleotide sequence ID" value="NZ_FWFZ01000008.1"/>
</dbReference>
<evidence type="ECO:0000256" key="1">
    <source>
        <dbReference type="ARBA" id="ARBA00004196"/>
    </source>
</evidence>
<dbReference type="GO" id="GO:0015276">
    <property type="term" value="F:ligand-gated monoatomic ion channel activity"/>
    <property type="evidence" value="ECO:0007669"/>
    <property type="project" value="InterPro"/>
</dbReference>
<dbReference type="PANTHER" id="PTHR35936:SF19">
    <property type="entry name" value="AMINO-ACID-BINDING PROTEIN YXEM-RELATED"/>
    <property type="match status" value="1"/>
</dbReference>
<dbReference type="Gene3D" id="3.40.190.10">
    <property type="entry name" value="Periplasmic binding protein-like II"/>
    <property type="match status" value="2"/>
</dbReference>
<accession>A0A1Y5ST05</accession>
<keyword evidence="9" id="KW-1185">Reference proteome</keyword>
<protein>
    <submittedName>
        <fullName evidence="8">Octopine-binding periplasmic protein</fullName>
    </submittedName>
</protein>
<gene>
    <name evidence="8" type="primary">occT</name>
    <name evidence="8" type="ORF">ROA7023_02029</name>
</gene>
<feature type="domain" description="Solute-binding protein family 3/N-terminal" evidence="6">
    <location>
        <begin position="26"/>
        <end position="240"/>
    </location>
</feature>
<dbReference type="PANTHER" id="PTHR35936">
    <property type="entry name" value="MEMBRANE-BOUND LYTIC MUREIN TRANSGLYCOSYLASE F"/>
    <property type="match status" value="1"/>
</dbReference>
<dbReference type="AlphaFoldDB" id="A0A1Y5ST05"/>
<sequence length="245" mass="25959">MKRLALTTASLALAAGMAFAAEHETTVRMGTEGAYPPYNFLNDSGEVDGFEIELGNELCARAELTCEWVTNEWDSIIPNLVSGNYDTIIAGMSITDERDEVIDFTQNYIPPASSAFVGTSEDADLTGGVVAAQTATIQAGYVAESGAALIEYATPEETVAAVRNGEADAVFADKDYLVPIVDASGGELMFVGEDVQLGGGVGMGLRESDTELKASFDAAITSMKEDGTLNEMILKWFGEDAATYE</sequence>
<keyword evidence="3 5" id="KW-0732">Signal</keyword>
<dbReference type="SMART" id="SM00062">
    <property type="entry name" value="PBPb"/>
    <property type="match status" value="1"/>
</dbReference>
<name>A0A1Y5ST05_9RHOB</name>
<comment type="similarity">
    <text evidence="2 4">Belongs to the bacterial solute-binding protein 3 family.</text>
</comment>
<reference evidence="8 9" key="1">
    <citation type="submission" date="2017-03" db="EMBL/GenBank/DDBJ databases">
        <authorList>
            <person name="Afonso C.L."/>
            <person name="Miller P.J."/>
            <person name="Scott M.A."/>
            <person name="Spackman E."/>
            <person name="Goraichik I."/>
            <person name="Dimitrov K.M."/>
            <person name="Suarez D.L."/>
            <person name="Swayne D.E."/>
        </authorList>
    </citation>
    <scope>NUCLEOTIDE SEQUENCE [LARGE SCALE GENOMIC DNA]</scope>
    <source>
        <strain evidence="8 9">CECT 7023</strain>
    </source>
</reference>
<feature type="chain" id="PRO_5013300420" evidence="5">
    <location>
        <begin position="21"/>
        <end position="245"/>
    </location>
</feature>
<evidence type="ECO:0000259" key="7">
    <source>
        <dbReference type="SMART" id="SM00079"/>
    </source>
</evidence>
<feature type="domain" description="Ionotropic glutamate receptor C-terminal" evidence="7">
    <location>
        <begin position="26"/>
        <end position="239"/>
    </location>
</feature>
<evidence type="ECO:0000256" key="2">
    <source>
        <dbReference type="ARBA" id="ARBA00010333"/>
    </source>
</evidence>
<dbReference type="InterPro" id="IPR018313">
    <property type="entry name" value="SBP_3_CS"/>
</dbReference>
<organism evidence="8 9">
    <name type="scientific">Roseisalinus antarcticus</name>
    <dbReference type="NCBI Taxonomy" id="254357"/>
    <lineage>
        <taxon>Bacteria</taxon>
        <taxon>Pseudomonadati</taxon>
        <taxon>Pseudomonadota</taxon>
        <taxon>Alphaproteobacteria</taxon>
        <taxon>Rhodobacterales</taxon>
        <taxon>Roseobacteraceae</taxon>
        <taxon>Roseisalinus</taxon>
    </lineage>
</organism>
<comment type="subcellular location">
    <subcellularLocation>
        <location evidence="1">Cell envelope</location>
    </subcellularLocation>
</comment>
<dbReference type="InterPro" id="IPR001638">
    <property type="entry name" value="Solute-binding_3/MltF_N"/>
</dbReference>
<evidence type="ECO:0000259" key="6">
    <source>
        <dbReference type="SMART" id="SM00062"/>
    </source>
</evidence>
<dbReference type="CDD" id="cd13698">
    <property type="entry name" value="PBP2_HisGluGlnArgOpine"/>
    <property type="match status" value="1"/>
</dbReference>
<dbReference type="EMBL" id="FWFZ01000008">
    <property type="protein sequence ID" value="SLN47747.1"/>
    <property type="molecule type" value="Genomic_DNA"/>
</dbReference>
<dbReference type="SUPFAM" id="SSF53850">
    <property type="entry name" value="Periplasmic binding protein-like II"/>
    <property type="match status" value="1"/>
</dbReference>
<dbReference type="GO" id="GO:0030313">
    <property type="term" value="C:cell envelope"/>
    <property type="evidence" value="ECO:0007669"/>
    <property type="project" value="UniProtKB-SubCell"/>
</dbReference>
<evidence type="ECO:0000256" key="3">
    <source>
        <dbReference type="ARBA" id="ARBA00022729"/>
    </source>
</evidence>
<dbReference type="InterPro" id="IPR001320">
    <property type="entry name" value="Iontro_rcpt_C"/>
</dbReference>
<dbReference type="OrthoDB" id="9807134at2"/>
<dbReference type="SMART" id="SM00079">
    <property type="entry name" value="PBPe"/>
    <property type="match status" value="1"/>
</dbReference>
<evidence type="ECO:0000256" key="4">
    <source>
        <dbReference type="RuleBase" id="RU003744"/>
    </source>
</evidence>